<keyword evidence="1" id="KW-0472">Membrane</keyword>
<evidence type="ECO:0000313" key="3">
    <source>
        <dbReference type="Proteomes" id="UP000196027"/>
    </source>
</evidence>
<dbReference type="AlphaFoldDB" id="A0A1Y0IF40"/>
<sequence length="246" mass="28082">MLETIIVVILVIVFWNPIFMNTIGPFIIWKTQKIPTDINFVSVDESKFISERNEIFHSYDKSLSESGFSNIGSSLMMNSHSTGHFRLYWNNENTMAAMVVNMVSKVEDITYLEITQKYEDGVVIDVNNSPVPESYPKMDFKLVFRYPKLHSADEMVKILQNIKSKTKPGSTPVSISGGFKEVSEFIRKESDELLRLGLVKNEIDETGKRSLTLKGAFAMTFRSVPPGRRIRAYLSEKNARKYSESV</sequence>
<proteinExistence type="predicted"/>
<dbReference type="EMBL" id="CP021425">
    <property type="protein sequence ID" value="ARU57993.1"/>
    <property type="molecule type" value="Genomic_DNA"/>
</dbReference>
<protein>
    <submittedName>
        <fullName evidence="2">Uncharacterized protein</fullName>
    </submittedName>
</protein>
<evidence type="ECO:0000313" key="2">
    <source>
        <dbReference type="EMBL" id="ARU57993.1"/>
    </source>
</evidence>
<gene>
    <name evidence="2" type="ORF">OLMES_3974</name>
</gene>
<dbReference type="Proteomes" id="UP000196027">
    <property type="component" value="Chromosome"/>
</dbReference>
<dbReference type="OrthoDB" id="6866240at2"/>
<feature type="transmembrane region" description="Helical" evidence="1">
    <location>
        <begin position="6"/>
        <end position="29"/>
    </location>
</feature>
<keyword evidence="3" id="KW-1185">Reference proteome</keyword>
<dbReference type="KEGG" id="ome:OLMES_3974"/>
<organism evidence="2 3">
    <name type="scientific">Oleiphilus messinensis</name>
    <dbReference type="NCBI Taxonomy" id="141451"/>
    <lineage>
        <taxon>Bacteria</taxon>
        <taxon>Pseudomonadati</taxon>
        <taxon>Pseudomonadota</taxon>
        <taxon>Gammaproteobacteria</taxon>
        <taxon>Oceanospirillales</taxon>
        <taxon>Oleiphilaceae</taxon>
        <taxon>Oleiphilus</taxon>
    </lineage>
</organism>
<evidence type="ECO:0000256" key="1">
    <source>
        <dbReference type="SAM" id="Phobius"/>
    </source>
</evidence>
<reference evidence="2 3" key="1">
    <citation type="submission" date="2017-05" db="EMBL/GenBank/DDBJ databases">
        <title>Genomic insights into alkan degradation activity of Oleiphilus messinensis.</title>
        <authorList>
            <person name="Kozyavkin S.A."/>
            <person name="Slesarev A.I."/>
            <person name="Golyshin P.N."/>
            <person name="Korzhenkov A."/>
            <person name="Golyshina O.N."/>
            <person name="Toshchakov S.V."/>
        </authorList>
    </citation>
    <scope>NUCLEOTIDE SEQUENCE [LARGE SCALE GENOMIC DNA]</scope>
    <source>
        <strain evidence="2 3">ME102</strain>
    </source>
</reference>
<accession>A0A1Y0IF40</accession>
<keyword evidence="1" id="KW-1133">Transmembrane helix</keyword>
<keyword evidence="1" id="KW-0812">Transmembrane</keyword>
<name>A0A1Y0IF40_9GAMM</name>